<keyword evidence="2" id="KW-1185">Reference proteome</keyword>
<protein>
    <submittedName>
        <fullName evidence="1">Uncharacterized protein</fullName>
    </submittedName>
</protein>
<reference evidence="1 2" key="1">
    <citation type="submission" date="2019-02" db="EMBL/GenBank/DDBJ databases">
        <title>Deep-cultivation of Planctomycetes and their phenomic and genomic characterization uncovers novel biology.</title>
        <authorList>
            <person name="Wiegand S."/>
            <person name="Jogler M."/>
            <person name="Boedeker C."/>
            <person name="Pinto D."/>
            <person name="Vollmers J."/>
            <person name="Rivas-Marin E."/>
            <person name="Kohn T."/>
            <person name="Peeters S.H."/>
            <person name="Heuer A."/>
            <person name="Rast P."/>
            <person name="Oberbeckmann S."/>
            <person name="Bunk B."/>
            <person name="Jeske O."/>
            <person name="Meyerdierks A."/>
            <person name="Storesund J.E."/>
            <person name="Kallscheuer N."/>
            <person name="Luecker S."/>
            <person name="Lage O.M."/>
            <person name="Pohl T."/>
            <person name="Merkel B.J."/>
            <person name="Hornburger P."/>
            <person name="Mueller R.-W."/>
            <person name="Bruemmer F."/>
            <person name="Labrenz M."/>
            <person name="Spormann A.M."/>
            <person name="Op den Camp H."/>
            <person name="Overmann J."/>
            <person name="Amann R."/>
            <person name="Jetten M.S.M."/>
            <person name="Mascher T."/>
            <person name="Medema M.H."/>
            <person name="Devos D.P."/>
            <person name="Kaster A.-K."/>
            <person name="Ovreas L."/>
            <person name="Rohde M."/>
            <person name="Galperin M.Y."/>
            <person name="Jogler C."/>
        </authorList>
    </citation>
    <scope>NUCLEOTIDE SEQUENCE [LARGE SCALE GENOMIC DNA]</scope>
    <source>
        <strain evidence="1 2">Spb1</strain>
    </source>
</reference>
<accession>A0A518GNA9</accession>
<dbReference type="KEGG" id="peh:Spb1_20600"/>
<gene>
    <name evidence="1" type="ORF">Spb1_20600</name>
</gene>
<name>A0A518GNA9_9PLAN</name>
<dbReference type="EMBL" id="CP036299">
    <property type="protein sequence ID" value="QDV30132.1"/>
    <property type="molecule type" value="Genomic_DNA"/>
</dbReference>
<organism evidence="1 2">
    <name type="scientific">Planctopirus ephydatiae</name>
    <dbReference type="NCBI Taxonomy" id="2528019"/>
    <lineage>
        <taxon>Bacteria</taxon>
        <taxon>Pseudomonadati</taxon>
        <taxon>Planctomycetota</taxon>
        <taxon>Planctomycetia</taxon>
        <taxon>Planctomycetales</taxon>
        <taxon>Planctomycetaceae</taxon>
        <taxon>Planctopirus</taxon>
    </lineage>
</organism>
<dbReference type="AlphaFoldDB" id="A0A518GNA9"/>
<dbReference type="Proteomes" id="UP000315349">
    <property type="component" value="Chromosome"/>
</dbReference>
<evidence type="ECO:0000313" key="2">
    <source>
        <dbReference type="Proteomes" id="UP000315349"/>
    </source>
</evidence>
<dbReference type="OrthoDB" id="291981at2"/>
<proteinExistence type="predicted"/>
<evidence type="ECO:0000313" key="1">
    <source>
        <dbReference type="EMBL" id="QDV30132.1"/>
    </source>
</evidence>
<sequence length="363" mass="40704">MRDLGVGCCLAMLSTMLLLHDAKPLTADEIPADDAGVVQTQFQKNSELEYFEEIGIHQLKPGSSTSQLRKEAMADLPMHRLTAEQQKKLNSLLQSVTLYRRLPTLQFEVDADAYRFFMQHPDIAVSTWRAMDISKFQLKETATGIYHADAGDGSIGNVEVLYRDPEDTLIICDGQFKSPAVVRPITARSVMRFQASFATQPDGRVICTHRGDVFVEFPQHMVDAVARVISPVSHSIADRNFRQITLFVHMMSQMMERQPSWVESLSKKMDGISEGHRQEFVRLTKTAYQNAQARWRIANLPTNPIAIDKIIEPLKIQESNSTPAQPRVLPVNGNISTIASGRMISESSSPMRTTQITPAPLHK</sequence>